<accession>A0ABN6WW32</accession>
<organism evidence="3 4">
    <name type="scientific">Hydrogenimonas cancrithermarum</name>
    <dbReference type="NCBI Taxonomy" id="2993563"/>
    <lineage>
        <taxon>Bacteria</taxon>
        <taxon>Pseudomonadati</taxon>
        <taxon>Campylobacterota</taxon>
        <taxon>Epsilonproteobacteria</taxon>
        <taxon>Campylobacterales</taxon>
        <taxon>Hydrogenimonadaceae</taxon>
        <taxon>Hydrogenimonas</taxon>
    </lineage>
</organism>
<evidence type="ECO:0000259" key="2">
    <source>
        <dbReference type="Pfam" id="PF13590"/>
    </source>
</evidence>
<keyword evidence="4" id="KW-1185">Reference proteome</keyword>
<evidence type="ECO:0000313" key="4">
    <source>
        <dbReference type="Proteomes" id="UP001321445"/>
    </source>
</evidence>
<name>A0ABN6WW32_9BACT</name>
<gene>
    <name evidence="3" type="ORF">HCR_16370</name>
</gene>
<dbReference type="PROSITE" id="PS51257">
    <property type="entry name" value="PROKAR_LIPOPROTEIN"/>
    <property type="match status" value="1"/>
</dbReference>
<dbReference type="RefSeq" id="WP_286336281.1">
    <property type="nucleotide sequence ID" value="NZ_AP027370.1"/>
</dbReference>
<evidence type="ECO:0000313" key="3">
    <source>
        <dbReference type="EMBL" id="BDY13325.1"/>
    </source>
</evidence>
<dbReference type="EMBL" id="AP027370">
    <property type="protein sequence ID" value="BDY13325.1"/>
    <property type="molecule type" value="Genomic_DNA"/>
</dbReference>
<feature type="signal peptide" evidence="1">
    <location>
        <begin position="1"/>
        <end position="24"/>
    </location>
</feature>
<dbReference type="Pfam" id="PF13590">
    <property type="entry name" value="DUF4136"/>
    <property type="match status" value="1"/>
</dbReference>
<proteinExistence type="predicted"/>
<dbReference type="InterPro" id="IPR025411">
    <property type="entry name" value="DUF4136"/>
</dbReference>
<reference evidence="3 4" key="1">
    <citation type="submission" date="2023-03" db="EMBL/GenBank/DDBJ databases">
        <title>Description of Hydrogenimonas sp. ISO32.</title>
        <authorList>
            <person name="Mino S."/>
            <person name="Fukazawa S."/>
            <person name="Sawabe T."/>
        </authorList>
    </citation>
    <scope>NUCLEOTIDE SEQUENCE [LARGE SCALE GENOMIC DNA]</scope>
    <source>
        <strain evidence="3 4">ISO32</strain>
    </source>
</reference>
<feature type="domain" description="DUF4136" evidence="2">
    <location>
        <begin position="22"/>
        <end position="176"/>
    </location>
</feature>
<evidence type="ECO:0000256" key="1">
    <source>
        <dbReference type="SAM" id="SignalP"/>
    </source>
</evidence>
<sequence length="180" mass="20924">MLLRLLLATLFLILGGCSSLNVQTDYNPGYDFSKLKRFAVIYPKNEAITLTQERIAKAVTDEMASKGFVETDKAHADFYIVFHLDVTTRKQVVTDYQAVGLYPYYYGYRTPIVMVPVEREYTYEEAKIIIDALDPHGNNIFWRGVATDRLHSFKTPNERMKYIREVVKEVMKSFPPKKRH</sequence>
<protein>
    <recommendedName>
        <fullName evidence="2">DUF4136 domain-containing protein</fullName>
    </recommendedName>
</protein>
<dbReference type="Proteomes" id="UP001321445">
    <property type="component" value="Chromosome"/>
</dbReference>
<feature type="chain" id="PRO_5047087684" description="DUF4136 domain-containing protein" evidence="1">
    <location>
        <begin position="25"/>
        <end position="180"/>
    </location>
</feature>
<keyword evidence="1" id="KW-0732">Signal</keyword>
<dbReference type="Gene3D" id="3.30.160.670">
    <property type="match status" value="1"/>
</dbReference>